<evidence type="ECO:0000313" key="1">
    <source>
        <dbReference type="EMBL" id="KXK64499.1"/>
    </source>
</evidence>
<evidence type="ECO:0000313" key="2">
    <source>
        <dbReference type="Proteomes" id="UP000070366"/>
    </source>
</evidence>
<keyword evidence="2" id="KW-1185">Reference proteome</keyword>
<dbReference type="AlphaFoldDB" id="A0A136Q1E2"/>
<name>A0A136Q1E2_9FIRM</name>
<protein>
    <submittedName>
        <fullName evidence="1">Uncharacterized protein</fullName>
    </submittedName>
</protein>
<sequence>MIHNNNSFDKINRTGRRGPVFVGGRISLEGSAAHVLHNSYFTRKTI</sequence>
<gene>
    <name evidence="1" type="ORF">HMPREF3293_02578</name>
</gene>
<organism evidence="1 2">
    <name type="scientific">Christensenella minuta</name>
    <dbReference type="NCBI Taxonomy" id="626937"/>
    <lineage>
        <taxon>Bacteria</taxon>
        <taxon>Bacillati</taxon>
        <taxon>Bacillota</taxon>
        <taxon>Clostridia</taxon>
        <taxon>Christensenellales</taxon>
        <taxon>Christensenellaceae</taxon>
        <taxon>Christensenella</taxon>
    </lineage>
</organism>
<reference evidence="1 2" key="1">
    <citation type="submission" date="2016-02" db="EMBL/GenBank/DDBJ databases">
        <authorList>
            <person name="Wen L."/>
            <person name="He K."/>
            <person name="Yang H."/>
        </authorList>
    </citation>
    <scope>NUCLEOTIDE SEQUENCE [LARGE SCALE GENOMIC DNA]</scope>
    <source>
        <strain evidence="1 2">DSM 22607</strain>
    </source>
</reference>
<proteinExistence type="predicted"/>
<comment type="caution">
    <text evidence="1">The sequence shown here is derived from an EMBL/GenBank/DDBJ whole genome shotgun (WGS) entry which is preliminary data.</text>
</comment>
<dbReference type="EMBL" id="LSZW01000064">
    <property type="protein sequence ID" value="KXK64499.1"/>
    <property type="molecule type" value="Genomic_DNA"/>
</dbReference>
<dbReference type="Proteomes" id="UP000070366">
    <property type="component" value="Unassembled WGS sequence"/>
</dbReference>
<accession>A0A136Q1E2</accession>